<sequence>MEGIKFCFLFFIFFGEMVSMMEAHIAHYDEFWLKQAEAAKNAAQSEYHPRPVEVINQLNHEVRLSVKGRNSTRRPLNKYNGPCTATNPIDQCWRCDRDWAKNRQKLADCARGFGRNATGGKGGKIYVVTESTDEDMVNPKPGTLRHAVIQPEPLWIIFEHDMTIKLSQELIMTGDKTIDGRGAQVHIAGGAGLTLQFVKNIIIHSIKVHDIKSASGGMIRDSTSHFGMRTQSDGDGISLLGATNVWIDHVSMWNCQDGLIDLVECCTAVTISNCHFTHHNDVLLFGASDTYTQDELMQVTIVFTHFGKGLVQRMPRMRFGFAHILNNDYTHWLMYPIDGSSHPTILCQGNRFVAPADRNAKEVTKRTESPESEWKKWVWKSDGDLLSNGAFFIPSGDPGNQFPTTEEIISPQPGSSVSSLTKFAGYLNCVENSPC</sequence>
<dbReference type="Pfam" id="PF00544">
    <property type="entry name" value="Pectate_lyase_4"/>
    <property type="match status" value="1"/>
</dbReference>
<dbReference type="PANTHER" id="PTHR31683">
    <property type="entry name" value="PECTATE LYASE 18-RELATED"/>
    <property type="match status" value="1"/>
</dbReference>
<keyword evidence="9 10" id="KW-0456">Lyase</keyword>
<evidence type="ECO:0000256" key="2">
    <source>
        <dbReference type="ARBA" id="ARBA00005220"/>
    </source>
</evidence>
<dbReference type="InterPro" id="IPR002022">
    <property type="entry name" value="Pec_lyase"/>
</dbReference>
<comment type="pathway">
    <text evidence="2 10">Glycan metabolism; pectin degradation; 2-dehydro-3-deoxy-D-gluconate from pectin: step 2/5.</text>
</comment>
<evidence type="ECO:0000256" key="3">
    <source>
        <dbReference type="ARBA" id="ARBA00010980"/>
    </source>
</evidence>
<dbReference type="Gene3D" id="2.160.20.10">
    <property type="entry name" value="Single-stranded right-handed beta-helix, Pectin lyase-like"/>
    <property type="match status" value="1"/>
</dbReference>
<dbReference type="Pfam" id="PF04431">
    <property type="entry name" value="Pec_lyase_N"/>
    <property type="match status" value="1"/>
</dbReference>
<comment type="catalytic activity">
    <reaction evidence="1 10">
        <text>Eliminative cleavage of (1-&gt;4)-alpha-D-galacturonan to give oligosaccharides with 4-deoxy-alpha-D-galact-4-enuronosyl groups at their non-reducing ends.</text>
        <dbReference type="EC" id="4.2.2.2"/>
    </reaction>
</comment>
<evidence type="ECO:0000256" key="7">
    <source>
        <dbReference type="ARBA" id="ARBA00022837"/>
    </source>
</evidence>
<dbReference type="PRINTS" id="PR00807">
    <property type="entry name" value="AMBALLERGEN"/>
</dbReference>
<dbReference type="GO" id="GO:0046872">
    <property type="term" value="F:metal ion binding"/>
    <property type="evidence" value="ECO:0007669"/>
    <property type="project" value="UniProtKB-KW"/>
</dbReference>
<evidence type="ECO:0000256" key="9">
    <source>
        <dbReference type="ARBA" id="ARBA00023239"/>
    </source>
</evidence>
<comment type="cofactor">
    <cofactor evidence="10">
        <name>Ca(2+)</name>
        <dbReference type="ChEBI" id="CHEBI:29108"/>
    </cofactor>
    <text evidence="10">Binds 1 Ca(2+) ion. Required for its activity.</text>
</comment>
<dbReference type="InterPro" id="IPR018082">
    <property type="entry name" value="AmbAllergen"/>
</dbReference>
<dbReference type="GO" id="GO:0030570">
    <property type="term" value="F:pectate lyase activity"/>
    <property type="evidence" value="ECO:0007669"/>
    <property type="project" value="UniProtKB-EC"/>
</dbReference>
<dbReference type="SUPFAM" id="SSF51126">
    <property type="entry name" value="Pectin lyase-like"/>
    <property type="match status" value="1"/>
</dbReference>
<keyword evidence="7 10" id="KW-0106">Calcium</keyword>
<keyword evidence="6 10" id="KW-0732">Signal</keyword>
<organism evidence="12 13">
    <name type="scientific">Centaurea solstitialis</name>
    <name type="common">yellow star-thistle</name>
    <dbReference type="NCBI Taxonomy" id="347529"/>
    <lineage>
        <taxon>Eukaryota</taxon>
        <taxon>Viridiplantae</taxon>
        <taxon>Streptophyta</taxon>
        <taxon>Embryophyta</taxon>
        <taxon>Tracheophyta</taxon>
        <taxon>Spermatophyta</taxon>
        <taxon>Magnoliopsida</taxon>
        <taxon>eudicotyledons</taxon>
        <taxon>Gunneridae</taxon>
        <taxon>Pentapetalae</taxon>
        <taxon>asterids</taxon>
        <taxon>campanulids</taxon>
        <taxon>Asterales</taxon>
        <taxon>Asteraceae</taxon>
        <taxon>Carduoideae</taxon>
        <taxon>Cardueae</taxon>
        <taxon>Centaureinae</taxon>
        <taxon>Centaurea</taxon>
    </lineage>
</organism>
<evidence type="ECO:0000256" key="5">
    <source>
        <dbReference type="ARBA" id="ARBA00022723"/>
    </source>
</evidence>
<reference evidence="12" key="1">
    <citation type="submission" date="2023-03" db="EMBL/GenBank/DDBJ databases">
        <title>Chromosome-scale reference genome and RAD-based genetic map of yellow starthistle (Centaurea solstitialis) reveal putative structural variation and QTLs associated with invader traits.</title>
        <authorList>
            <person name="Reatini B."/>
            <person name="Cang F.A."/>
            <person name="Jiang Q."/>
            <person name="Mckibben M.T.W."/>
            <person name="Barker M.S."/>
            <person name="Rieseberg L.H."/>
            <person name="Dlugosch K.M."/>
        </authorList>
    </citation>
    <scope>NUCLEOTIDE SEQUENCE</scope>
    <source>
        <strain evidence="12">CAN-66</strain>
        <tissue evidence="12">Leaf</tissue>
    </source>
</reference>
<evidence type="ECO:0000259" key="11">
    <source>
        <dbReference type="SMART" id="SM00656"/>
    </source>
</evidence>
<protein>
    <recommendedName>
        <fullName evidence="4 10">Pectate lyase</fullName>
        <ecNumber evidence="4 10">4.2.2.2</ecNumber>
    </recommendedName>
</protein>
<proteinExistence type="inferred from homology"/>
<evidence type="ECO:0000313" key="13">
    <source>
        <dbReference type="Proteomes" id="UP001172457"/>
    </source>
</evidence>
<feature type="signal peptide" evidence="10">
    <location>
        <begin position="1"/>
        <end position="23"/>
    </location>
</feature>
<name>A0AA38TFU8_9ASTR</name>
<keyword evidence="13" id="KW-1185">Reference proteome</keyword>
<dbReference type="InterPro" id="IPR012334">
    <property type="entry name" value="Pectin_lyas_fold"/>
</dbReference>
<dbReference type="InterPro" id="IPR007524">
    <property type="entry name" value="Pec_lyase_N"/>
</dbReference>
<dbReference type="AlphaFoldDB" id="A0AA38TFU8"/>
<dbReference type="SMART" id="SM00656">
    <property type="entry name" value="Amb_all"/>
    <property type="match status" value="1"/>
</dbReference>
<keyword evidence="8" id="KW-0325">Glycoprotein</keyword>
<gene>
    <name evidence="12" type="ORF">OSB04_005348</name>
</gene>
<feature type="domain" description="Pectate lyase" evidence="11">
    <location>
        <begin position="161"/>
        <end position="358"/>
    </location>
</feature>
<comment type="caution">
    <text evidence="12">The sequence shown here is derived from an EMBL/GenBank/DDBJ whole genome shotgun (WGS) entry which is preliminary data.</text>
</comment>
<evidence type="ECO:0000256" key="10">
    <source>
        <dbReference type="RuleBase" id="RU361123"/>
    </source>
</evidence>
<keyword evidence="5 10" id="KW-0479">Metal-binding</keyword>
<dbReference type="Proteomes" id="UP001172457">
    <property type="component" value="Chromosome 2"/>
</dbReference>
<comment type="similarity">
    <text evidence="3 10">Belongs to the polysaccharide lyase 1 family.</text>
</comment>
<evidence type="ECO:0000313" key="12">
    <source>
        <dbReference type="EMBL" id="KAJ9560188.1"/>
    </source>
</evidence>
<evidence type="ECO:0000256" key="1">
    <source>
        <dbReference type="ARBA" id="ARBA00000695"/>
    </source>
</evidence>
<evidence type="ECO:0000256" key="8">
    <source>
        <dbReference type="ARBA" id="ARBA00023180"/>
    </source>
</evidence>
<accession>A0AA38TFU8</accession>
<dbReference type="PANTHER" id="PTHR31683:SF69">
    <property type="entry name" value="PECTATE LYASE 7-RELATED"/>
    <property type="match status" value="1"/>
</dbReference>
<dbReference type="InterPro" id="IPR011050">
    <property type="entry name" value="Pectin_lyase_fold/virulence"/>
</dbReference>
<dbReference type="EC" id="4.2.2.2" evidence="4 10"/>
<evidence type="ECO:0000256" key="6">
    <source>
        <dbReference type="ARBA" id="ARBA00022729"/>
    </source>
</evidence>
<evidence type="ECO:0000256" key="4">
    <source>
        <dbReference type="ARBA" id="ARBA00012272"/>
    </source>
</evidence>
<dbReference type="EMBL" id="JARYMX010000002">
    <property type="protein sequence ID" value="KAJ9560188.1"/>
    <property type="molecule type" value="Genomic_DNA"/>
</dbReference>
<feature type="chain" id="PRO_5041488775" description="Pectate lyase" evidence="10">
    <location>
        <begin position="24"/>
        <end position="435"/>
    </location>
</feature>
<dbReference type="InterPro" id="IPR045032">
    <property type="entry name" value="PEL"/>
</dbReference>